<keyword evidence="13 19" id="KW-0472">Membrane</keyword>
<dbReference type="PANTHER" id="PTHR34148">
    <property type="entry name" value="ADENOSYLCOBINAMIDE-GDP RIBAZOLETRANSFERASE"/>
    <property type="match status" value="1"/>
</dbReference>
<accession>A0A921JRQ6</accession>
<evidence type="ECO:0000256" key="7">
    <source>
        <dbReference type="ARBA" id="ARBA00022475"/>
    </source>
</evidence>
<evidence type="ECO:0000256" key="19">
    <source>
        <dbReference type="HAMAP-Rule" id="MF_00719"/>
    </source>
</evidence>
<evidence type="ECO:0000256" key="12">
    <source>
        <dbReference type="ARBA" id="ARBA00022989"/>
    </source>
</evidence>
<dbReference type="AlphaFoldDB" id="A0A921JRQ6"/>
<evidence type="ECO:0000256" key="18">
    <source>
        <dbReference type="ARBA" id="ARBA00049504"/>
    </source>
</evidence>
<comment type="function">
    <text evidence="14 19">Joins adenosylcobinamide-GDP and alpha-ribazole to generate adenosylcobalamin (Ado-cobalamin). Also synthesizes adenosylcobalamin 5'-phosphate from adenosylcobinamide-GDP and alpha-ribazole 5'-phosphate.</text>
</comment>
<proteinExistence type="inferred from homology"/>
<comment type="caution">
    <text evidence="20">The sequence shown here is derived from an EMBL/GenBank/DDBJ whole genome shotgun (WGS) entry which is preliminary data.</text>
</comment>
<dbReference type="GO" id="GO:0008818">
    <property type="term" value="F:cobalamin 5'-phosphate synthase activity"/>
    <property type="evidence" value="ECO:0007669"/>
    <property type="project" value="UniProtKB-UniRule"/>
</dbReference>
<dbReference type="Pfam" id="PF02654">
    <property type="entry name" value="CobS"/>
    <property type="match status" value="1"/>
</dbReference>
<dbReference type="EMBL" id="DYZF01000274">
    <property type="protein sequence ID" value="HJE52431.1"/>
    <property type="molecule type" value="Genomic_DNA"/>
</dbReference>
<evidence type="ECO:0000313" key="20">
    <source>
        <dbReference type="EMBL" id="HJE52431.1"/>
    </source>
</evidence>
<keyword evidence="11 19" id="KW-0460">Magnesium</keyword>
<dbReference type="Proteomes" id="UP000712713">
    <property type="component" value="Unassembled WGS sequence"/>
</dbReference>
<dbReference type="GO" id="GO:0051073">
    <property type="term" value="F:adenosylcobinamide-GDP ribazoletransferase activity"/>
    <property type="evidence" value="ECO:0007669"/>
    <property type="project" value="UniProtKB-UniRule"/>
</dbReference>
<sequence>MRALMAAFGLFTIIPMPPVLDVNRKVAGRSMAAMPWMGLILGLAGGCVFWATARLSGSGLLAAALALGLLAAVTGALHLDGLADTADGLGSRKPAEEALTIMRRSDIGPMGVVTLLFALLTSVAALSSVGALAGAGAVACAAMVARAAIVVATVPQASARRQGFGALFTGVTSGGSAALNVCLVAAVAAGCGWLVGGLAGLVGFLCGAAAALGAGAAWAAHLRRRLGGLTGDTFGSIAEISQLVFLVAVALI</sequence>
<evidence type="ECO:0000256" key="15">
    <source>
        <dbReference type="ARBA" id="ARBA00032605"/>
    </source>
</evidence>
<keyword evidence="12 19" id="KW-1133">Transmembrane helix</keyword>
<keyword evidence="7 19" id="KW-1003">Cell membrane</keyword>
<keyword evidence="10 19" id="KW-0812">Transmembrane</keyword>
<evidence type="ECO:0000313" key="21">
    <source>
        <dbReference type="Proteomes" id="UP000712713"/>
    </source>
</evidence>
<feature type="transmembrane region" description="Helical" evidence="19">
    <location>
        <begin position="112"/>
        <end position="145"/>
    </location>
</feature>
<evidence type="ECO:0000256" key="3">
    <source>
        <dbReference type="ARBA" id="ARBA00004663"/>
    </source>
</evidence>
<evidence type="ECO:0000256" key="1">
    <source>
        <dbReference type="ARBA" id="ARBA00001946"/>
    </source>
</evidence>
<evidence type="ECO:0000256" key="2">
    <source>
        <dbReference type="ARBA" id="ARBA00004651"/>
    </source>
</evidence>
<evidence type="ECO:0000256" key="16">
    <source>
        <dbReference type="ARBA" id="ARBA00032853"/>
    </source>
</evidence>
<comment type="catalytic activity">
    <reaction evidence="18 19">
        <text>alpha-ribazole 5'-phosphate + adenosylcob(III)inamide-GDP = adenosylcob(III)alamin 5'-phosphate + GMP + H(+)</text>
        <dbReference type="Rhea" id="RHEA:23560"/>
        <dbReference type="ChEBI" id="CHEBI:15378"/>
        <dbReference type="ChEBI" id="CHEBI:57918"/>
        <dbReference type="ChEBI" id="CHEBI:58115"/>
        <dbReference type="ChEBI" id="CHEBI:60487"/>
        <dbReference type="ChEBI" id="CHEBI:60493"/>
        <dbReference type="EC" id="2.7.8.26"/>
    </reaction>
</comment>
<name>A0A921JRQ6_9ACTN</name>
<evidence type="ECO:0000256" key="11">
    <source>
        <dbReference type="ARBA" id="ARBA00022842"/>
    </source>
</evidence>
<dbReference type="PANTHER" id="PTHR34148:SF1">
    <property type="entry name" value="ADENOSYLCOBINAMIDE-GDP RIBAZOLETRANSFERASE"/>
    <property type="match status" value="1"/>
</dbReference>
<evidence type="ECO:0000256" key="17">
    <source>
        <dbReference type="ARBA" id="ARBA00048623"/>
    </source>
</evidence>
<evidence type="ECO:0000256" key="9">
    <source>
        <dbReference type="ARBA" id="ARBA00022679"/>
    </source>
</evidence>
<dbReference type="GO" id="GO:0009236">
    <property type="term" value="P:cobalamin biosynthetic process"/>
    <property type="evidence" value="ECO:0007669"/>
    <property type="project" value="UniProtKB-UniRule"/>
</dbReference>
<gene>
    <name evidence="19" type="primary">cobS</name>
    <name evidence="20" type="ORF">K8V15_10750</name>
</gene>
<comment type="catalytic activity">
    <reaction evidence="17 19">
        <text>alpha-ribazole + adenosylcob(III)inamide-GDP = adenosylcob(III)alamin + GMP + H(+)</text>
        <dbReference type="Rhea" id="RHEA:16049"/>
        <dbReference type="ChEBI" id="CHEBI:10329"/>
        <dbReference type="ChEBI" id="CHEBI:15378"/>
        <dbReference type="ChEBI" id="CHEBI:18408"/>
        <dbReference type="ChEBI" id="CHEBI:58115"/>
        <dbReference type="ChEBI" id="CHEBI:60487"/>
        <dbReference type="EC" id="2.7.8.26"/>
    </reaction>
</comment>
<reference evidence="20" key="2">
    <citation type="submission" date="2021-09" db="EMBL/GenBank/DDBJ databases">
        <authorList>
            <person name="Gilroy R."/>
        </authorList>
    </citation>
    <scope>NUCLEOTIDE SEQUENCE</scope>
    <source>
        <strain evidence="20">ChiGjej3B3-7470</strain>
    </source>
</reference>
<evidence type="ECO:0000256" key="8">
    <source>
        <dbReference type="ARBA" id="ARBA00022573"/>
    </source>
</evidence>
<organism evidence="20 21">
    <name type="scientific">Tessaracoccus flavescens</name>
    <dbReference type="NCBI Taxonomy" id="399497"/>
    <lineage>
        <taxon>Bacteria</taxon>
        <taxon>Bacillati</taxon>
        <taxon>Actinomycetota</taxon>
        <taxon>Actinomycetes</taxon>
        <taxon>Propionibacteriales</taxon>
        <taxon>Propionibacteriaceae</taxon>
        <taxon>Tessaracoccus</taxon>
    </lineage>
</organism>
<dbReference type="InterPro" id="IPR003805">
    <property type="entry name" value="CobS"/>
</dbReference>
<dbReference type="GO" id="GO:0005886">
    <property type="term" value="C:plasma membrane"/>
    <property type="evidence" value="ECO:0007669"/>
    <property type="project" value="UniProtKB-SubCell"/>
</dbReference>
<comment type="pathway">
    <text evidence="3 19">Cofactor biosynthesis; adenosylcobalamin biosynthesis; adenosylcobalamin from cob(II)yrinate a,c-diamide: step 7/7.</text>
</comment>
<keyword evidence="9 19" id="KW-0808">Transferase</keyword>
<comment type="subcellular location">
    <subcellularLocation>
        <location evidence="2 19">Cell membrane</location>
        <topology evidence="2 19">Multi-pass membrane protein</topology>
    </subcellularLocation>
</comment>
<keyword evidence="8 19" id="KW-0169">Cobalamin biosynthesis</keyword>
<reference evidence="20" key="1">
    <citation type="journal article" date="2021" name="PeerJ">
        <title>Extensive microbial diversity within the chicken gut microbiome revealed by metagenomics and culture.</title>
        <authorList>
            <person name="Gilroy R."/>
            <person name="Ravi A."/>
            <person name="Getino M."/>
            <person name="Pursley I."/>
            <person name="Horton D.L."/>
            <person name="Alikhan N.F."/>
            <person name="Baker D."/>
            <person name="Gharbi K."/>
            <person name="Hall N."/>
            <person name="Watson M."/>
            <person name="Adriaenssens E.M."/>
            <person name="Foster-Nyarko E."/>
            <person name="Jarju S."/>
            <person name="Secka A."/>
            <person name="Antonio M."/>
            <person name="Oren A."/>
            <person name="Chaudhuri R.R."/>
            <person name="La Ragione R."/>
            <person name="Hildebrand F."/>
            <person name="Pallen M.J."/>
        </authorList>
    </citation>
    <scope>NUCLEOTIDE SEQUENCE</scope>
    <source>
        <strain evidence="20">ChiGjej3B3-7470</strain>
    </source>
</reference>
<evidence type="ECO:0000256" key="14">
    <source>
        <dbReference type="ARBA" id="ARBA00025228"/>
    </source>
</evidence>
<protein>
    <recommendedName>
        <fullName evidence="6 19">Adenosylcobinamide-GDP ribazoletransferase</fullName>
        <ecNumber evidence="5 19">2.7.8.26</ecNumber>
    </recommendedName>
    <alternativeName>
        <fullName evidence="16 19">Cobalamin synthase</fullName>
    </alternativeName>
    <alternativeName>
        <fullName evidence="15 19">Cobalamin-5'-phosphate synthase</fullName>
    </alternativeName>
</protein>
<feature type="transmembrane region" description="Helical" evidence="19">
    <location>
        <begin position="166"/>
        <end position="195"/>
    </location>
</feature>
<evidence type="ECO:0000256" key="5">
    <source>
        <dbReference type="ARBA" id="ARBA00013200"/>
    </source>
</evidence>
<evidence type="ECO:0000256" key="6">
    <source>
        <dbReference type="ARBA" id="ARBA00015850"/>
    </source>
</evidence>
<evidence type="ECO:0000256" key="10">
    <source>
        <dbReference type="ARBA" id="ARBA00022692"/>
    </source>
</evidence>
<comment type="similarity">
    <text evidence="4 19">Belongs to the CobS family.</text>
</comment>
<comment type="cofactor">
    <cofactor evidence="1 19">
        <name>Mg(2+)</name>
        <dbReference type="ChEBI" id="CHEBI:18420"/>
    </cofactor>
</comment>
<dbReference type="EC" id="2.7.8.26" evidence="5 19"/>
<evidence type="ECO:0000256" key="13">
    <source>
        <dbReference type="ARBA" id="ARBA00023136"/>
    </source>
</evidence>
<feature type="transmembrane region" description="Helical" evidence="19">
    <location>
        <begin position="201"/>
        <end position="221"/>
    </location>
</feature>
<dbReference type="HAMAP" id="MF_00719">
    <property type="entry name" value="CobS"/>
    <property type="match status" value="1"/>
</dbReference>
<feature type="transmembrane region" description="Helical" evidence="19">
    <location>
        <begin position="60"/>
        <end position="79"/>
    </location>
</feature>
<feature type="transmembrane region" description="Helical" evidence="19">
    <location>
        <begin position="31"/>
        <end position="53"/>
    </location>
</feature>
<evidence type="ECO:0000256" key="4">
    <source>
        <dbReference type="ARBA" id="ARBA00010561"/>
    </source>
</evidence>